<keyword evidence="13 17" id="KW-1133">Transmembrane helix</keyword>
<dbReference type="Pfam" id="PF06479">
    <property type="entry name" value="Ribonuc_2-5A"/>
    <property type="match status" value="1"/>
</dbReference>
<feature type="compositionally biased region" description="Basic residues" evidence="16">
    <location>
        <begin position="1313"/>
        <end position="1323"/>
    </location>
</feature>
<dbReference type="GO" id="GO:0008270">
    <property type="term" value="F:zinc ion binding"/>
    <property type="evidence" value="ECO:0007669"/>
    <property type="project" value="UniProtKB-KW"/>
</dbReference>
<name>A0A7S2X1K3_9CHLO</name>
<feature type="compositionally biased region" description="Basic and acidic residues" evidence="16">
    <location>
        <begin position="1299"/>
        <end position="1312"/>
    </location>
</feature>
<feature type="region of interest" description="Disordered" evidence="16">
    <location>
        <begin position="1299"/>
        <end position="1323"/>
    </location>
</feature>
<dbReference type="InterPro" id="IPR045133">
    <property type="entry name" value="IRE1/2-like"/>
</dbReference>
<dbReference type="EMBL" id="HBHL01011491">
    <property type="protein sequence ID" value="CAD9718729.1"/>
    <property type="molecule type" value="Transcribed_RNA"/>
</dbReference>
<dbReference type="Gene3D" id="3.30.200.20">
    <property type="entry name" value="Phosphorylase Kinase, domain 1"/>
    <property type="match status" value="1"/>
</dbReference>
<keyword evidence="10" id="KW-0418">Kinase</keyword>
<dbReference type="SUPFAM" id="SSF56112">
    <property type="entry name" value="Protein kinase-like (PK-like)"/>
    <property type="match status" value="1"/>
</dbReference>
<feature type="region of interest" description="Disordered" evidence="16">
    <location>
        <begin position="922"/>
        <end position="986"/>
    </location>
</feature>
<feature type="domain" description="Protein kinase" evidence="18">
    <location>
        <begin position="602"/>
        <end position="1051"/>
    </location>
</feature>
<feature type="zinc finger region" description="C3H1-type" evidence="15">
    <location>
        <begin position="1267"/>
        <end position="1295"/>
    </location>
</feature>
<keyword evidence="14 17" id="KW-0472">Membrane</keyword>
<reference evidence="21" key="1">
    <citation type="submission" date="2021-01" db="EMBL/GenBank/DDBJ databases">
        <authorList>
            <person name="Corre E."/>
            <person name="Pelletier E."/>
            <person name="Niang G."/>
            <person name="Scheremetjew M."/>
            <person name="Finn R."/>
            <person name="Kale V."/>
            <person name="Holt S."/>
            <person name="Cochrane G."/>
            <person name="Meng A."/>
            <person name="Brown T."/>
            <person name="Cohen L."/>
        </authorList>
    </citation>
    <scope>NUCLEOTIDE SEQUENCE</scope>
    <source>
        <strain evidence="21">CCMP1205</strain>
    </source>
</reference>
<dbReference type="PROSITE" id="PS50103">
    <property type="entry name" value="ZF_C3H1"/>
    <property type="match status" value="2"/>
</dbReference>
<keyword evidence="4" id="KW-0808">Transferase</keyword>
<feature type="compositionally biased region" description="Polar residues" evidence="16">
    <location>
        <begin position="833"/>
        <end position="851"/>
    </location>
</feature>
<evidence type="ECO:0000256" key="8">
    <source>
        <dbReference type="ARBA" id="ARBA00022741"/>
    </source>
</evidence>
<organism evidence="21">
    <name type="scientific">Chloropicon primus</name>
    <dbReference type="NCBI Taxonomy" id="1764295"/>
    <lineage>
        <taxon>Eukaryota</taxon>
        <taxon>Viridiplantae</taxon>
        <taxon>Chlorophyta</taxon>
        <taxon>Chloropicophyceae</taxon>
        <taxon>Chloropicales</taxon>
        <taxon>Chloropicaceae</taxon>
        <taxon>Chloropicon</taxon>
    </lineage>
</organism>
<evidence type="ECO:0000256" key="17">
    <source>
        <dbReference type="SAM" id="Phobius"/>
    </source>
</evidence>
<dbReference type="SMART" id="SM00356">
    <property type="entry name" value="ZnF_C3H1"/>
    <property type="match status" value="2"/>
</dbReference>
<evidence type="ECO:0000256" key="16">
    <source>
        <dbReference type="SAM" id="MobiDB-lite"/>
    </source>
</evidence>
<dbReference type="GO" id="GO:0006397">
    <property type="term" value="P:mRNA processing"/>
    <property type="evidence" value="ECO:0007669"/>
    <property type="project" value="InterPro"/>
</dbReference>
<dbReference type="Pfam" id="PF00069">
    <property type="entry name" value="Pkinase"/>
    <property type="match status" value="1"/>
</dbReference>
<evidence type="ECO:0000256" key="13">
    <source>
        <dbReference type="ARBA" id="ARBA00022989"/>
    </source>
</evidence>
<evidence type="ECO:0000256" key="11">
    <source>
        <dbReference type="ARBA" id="ARBA00022833"/>
    </source>
</evidence>
<protein>
    <recommendedName>
        <fullName evidence="2">non-specific serine/threonine protein kinase</fullName>
        <ecNumber evidence="2">2.7.11.1</ecNumber>
    </recommendedName>
</protein>
<keyword evidence="6 15" id="KW-0479">Metal-binding</keyword>
<evidence type="ECO:0000259" key="18">
    <source>
        <dbReference type="PROSITE" id="PS50011"/>
    </source>
</evidence>
<proteinExistence type="predicted"/>
<feature type="region of interest" description="Disordered" evidence="16">
    <location>
        <begin position="810"/>
        <end position="851"/>
    </location>
</feature>
<keyword evidence="8" id="KW-0547">Nucleotide-binding</keyword>
<dbReference type="SMART" id="SM00220">
    <property type="entry name" value="S_TKc"/>
    <property type="match status" value="1"/>
</dbReference>
<dbReference type="InterPro" id="IPR038357">
    <property type="entry name" value="KEN_sf"/>
</dbReference>
<dbReference type="InterPro" id="IPR036855">
    <property type="entry name" value="Znf_CCCH_sf"/>
</dbReference>
<dbReference type="SUPFAM" id="SSF90229">
    <property type="entry name" value="CCCH zinc finger"/>
    <property type="match status" value="1"/>
</dbReference>
<dbReference type="Gene3D" id="1.10.510.10">
    <property type="entry name" value="Transferase(Phosphotransferase) domain 1"/>
    <property type="match status" value="1"/>
</dbReference>
<keyword evidence="5 17" id="KW-0812">Transmembrane</keyword>
<dbReference type="SUPFAM" id="SSF50998">
    <property type="entry name" value="Quinoprotein alcohol dehydrogenase-like"/>
    <property type="match status" value="1"/>
</dbReference>
<dbReference type="PROSITE" id="PS50011">
    <property type="entry name" value="PROTEIN_KINASE_DOM"/>
    <property type="match status" value="1"/>
</dbReference>
<gene>
    <name evidence="21" type="ORF">CPRI1469_LOCUS7595</name>
</gene>
<dbReference type="InterPro" id="IPR015943">
    <property type="entry name" value="WD40/YVTN_repeat-like_dom_sf"/>
</dbReference>
<dbReference type="PROSITE" id="PS51392">
    <property type="entry name" value="KEN"/>
    <property type="match status" value="1"/>
</dbReference>
<dbReference type="InterPro" id="IPR000571">
    <property type="entry name" value="Znf_CCCH"/>
</dbReference>
<evidence type="ECO:0000256" key="1">
    <source>
        <dbReference type="ARBA" id="ARBA00004479"/>
    </source>
</evidence>
<dbReference type="SMART" id="SM00580">
    <property type="entry name" value="PUG"/>
    <property type="match status" value="1"/>
</dbReference>
<feature type="domain" description="C3H1-type" evidence="19">
    <location>
        <begin position="1267"/>
        <end position="1295"/>
    </location>
</feature>
<dbReference type="PANTHER" id="PTHR13954">
    <property type="entry name" value="IRE1-RELATED"/>
    <property type="match status" value="1"/>
</dbReference>
<dbReference type="GO" id="GO:0005524">
    <property type="term" value="F:ATP binding"/>
    <property type="evidence" value="ECO:0007669"/>
    <property type="project" value="UniProtKB-KW"/>
</dbReference>
<dbReference type="Gene3D" id="1.20.1440.180">
    <property type="entry name" value="KEN domain"/>
    <property type="match status" value="1"/>
</dbReference>
<evidence type="ECO:0000256" key="15">
    <source>
        <dbReference type="PROSITE-ProRule" id="PRU00723"/>
    </source>
</evidence>
<dbReference type="EC" id="2.7.11.1" evidence="2"/>
<dbReference type="PROSITE" id="PS00108">
    <property type="entry name" value="PROTEIN_KINASE_ST"/>
    <property type="match status" value="1"/>
</dbReference>
<keyword evidence="3" id="KW-0723">Serine/threonine-protein kinase</keyword>
<dbReference type="FunFam" id="3.30.200.20:FF:000077">
    <property type="entry name" value="Putative Serine/threonine-protein kinase/endoribonuclease IRE1"/>
    <property type="match status" value="1"/>
</dbReference>
<dbReference type="InterPro" id="IPR011009">
    <property type="entry name" value="Kinase-like_dom_sf"/>
</dbReference>
<feature type="compositionally biased region" description="Basic and acidic residues" evidence="16">
    <location>
        <begin position="922"/>
        <end position="940"/>
    </location>
</feature>
<evidence type="ECO:0000256" key="2">
    <source>
        <dbReference type="ARBA" id="ARBA00012513"/>
    </source>
</evidence>
<evidence type="ECO:0000256" key="6">
    <source>
        <dbReference type="ARBA" id="ARBA00022723"/>
    </source>
</evidence>
<feature type="region of interest" description="Disordered" evidence="16">
    <location>
        <begin position="50"/>
        <end position="79"/>
    </location>
</feature>
<dbReference type="InterPro" id="IPR008271">
    <property type="entry name" value="Ser/Thr_kinase_AS"/>
</dbReference>
<evidence type="ECO:0000256" key="3">
    <source>
        <dbReference type="ARBA" id="ARBA00022527"/>
    </source>
</evidence>
<dbReference type="Gene3D" id="2.130.10.10">
    <property type="entry name" value="YVTN repeat-like/Quinoprotein amine dehydrogenase"/>
    <property type="match status" value="1"/>
</dbReference>
<dbReference type="InterPro" id="IPR018391">
    <property type="entry name" value="PQQ_b-propeller_rpt"/>
</dbReference>
<dbReference type="InterPro" id="IPR000719">
    <property type="entry name" value="Prot_kinase_dom"/>
</dbReference>
<evidence type="ECO:0000256" key="7">
    <source>
        <dbReference type="ARBA" id="ARBA00022729"/>
    </source>
</evidence>
<evidence type="ECO:0000256" key="4">
    <source>
        <dbReference type="ARBA" id="ARBA00022679"/>
    </source>
</evidence>
<feature type="domain" description="KEN" evidence="20">
    <location>
        <begin position="1054"/>
        <end position="1186"/>
    </location>
</feature>
<dbReference type="InterPro" id="IPR011047">
    <property type="entry name" value="Quinoprotein_ADH-like_sf"/>
</dbReference>
<dbReference type="GO" id="GO:0004521">
    <property type="term" value="F:RNA endonuclease activity"/>
    <property type="evidence" value="ECO:0007669"/>
    <property type="project" value="InterPro"/>
</dbReference>
<sequence>MIKEHRRGRLRFRQLAFALVGILAVCLASHSHLVAHASTPFRQAALVSNVPTTTSQTRQKGAGRARRGGSAGEESDESALPMQVSVLVETVDGRVHAFDALSGEKLWESETEGALVRTSITPQRSSDLSPKAAIVPGVDGQLYSIRLGSQAIQKLGVKASDVVQVSPNIAGDGSIVLGSKRDTVFVIHPLTGEVLSKITSDDLQSPAKVSEIFDKHFAKIVLEDSVGGVGSGQQSTQNLGLVNRKRGGREDVHTDGGLALPKVKGVEGKGVSAGEDVMDKLQPVLLSRTEYVIKAFNHKHNEELWNVSYTDCKQLSASEGLAMLGGEDPFKPDRDLSGDKLLNGPHMKQFSKLAETLRVFTTIDNTIRVANTRENMAQLWSEQLDSTPVSASLSDSISGHVHNIKLWSDESRGEEGNILVGIHTGGIFIMPNLKNDLRLGPGKEPDGGRGSNALAVPREIGSRLSSVMDVRGGGKSLMTFPLEDGSKDVQTMESLPAFFTNKKAKKEGEKKGNELDANALARKDPEGSKWTTFYMALMTLLIAVLFTFGGYLYEYYSNIENTQKRLREEMEKIEKMEKTEMQSPLSNRKKIANEEVMIGNLIVSPKILGYGSAGTIVFEGSLNHREVAVKRLLREFFHMAEKEIKALIVSDAHPSVLRCFAMEQDEEFIYLALERCQGTLHEFVNSQKFKKMVSGVVPLRMTSRQDVARNRGIVCQDFDVVRIVVPPVLLEMISDIGKAIRALHDMGIVHRDLKPQNVLLTSANKAKVSDMGLSKQLQAEQSSFDGTGMGSSGWQAPEVLLQKQQQLQRQSSLANLQDRPGSLKPVPEEESGGMNSSTSKGGDSNDSAECSTSGIRHTKAVDVFSFGCIIFYTLTRHHPFGDHIVQRDHNILNAKFDLKPMSMLRMYLGGDDGREADKWRRAKAAEGPKELGSEESKDGDSDAAGDGPGDRKEGDAGEGANDEAAGEKGQGDTCQAEADGKERKPEVYVPTWRRKSREKVHPVSSRPRTADTLLRIAYISWYEANNLVYAMITKNPRERPKMKAVMAHPFWWDFERRVNFIVNLSHRMEKEDTVTNPALLRSLENYGNEVLNRRPWHKQIDKILWEESKQFRNYSVYSLRDLMRMIRNKVGHYRDNSDEVKEILGPVPNGVYTYFATTFPKLFMALYSFACKNLRSDPLLQRYFPDDVTPGDMVPFCMEETRPLDLYNDAGSAAELVKEDEEYPRRPGEPVCEYFVKSGWCRYCKTCRFDHPPEYKVGRNSIGYPLRPNQPECGHFARNGVCKFGAACKFSHPEKYLDPANREKHSAPSRDKHGSHRPRTSSR</sequence>
<dbReference type="GO" id="GO:0036498">
    <property type="term" value="P:IRE1-mediated unfolded protein response"/>
    <property type="evidence" value="ECO:0007669"/>
    <property type="project" value="TreeGrafter"/>
</dbReference>
<evidence type="ECO:0000259" key="19">
    <source>
        <dbReference type="PROSITE" id="PS50103"/>
    </source>
</evidence>
<dbReference type="GO" id="GO:0004674">
    <property type="term" value="F:protein serine/threonine kinase activity"/>
    <property type="evidence" value="ECO:0007669"/>
    <property type="project" value="UniProtKB-KW"/>
</dbReference>
<evidence type="ECO:0000256" key="14">
    <source>
        <dbReference type="ARBA" id="ARBA00023136"/>
    </source>
</evidence>
<dbReference type="InterPro" id="IPR010513">
    <property type="entry name" value="KEN_dom"/>
</dbReference>
<dbReference type="Gene3D" id="4.10.1000.10">
    <property type="entry name" value="Zinc finger, CCCH-type"/>
    <property type="match status" value="1"/>
</dbReference>
<dbReference type="PANTHER" id="PTHR13954:SF6">
    <property type="entry name" value="NON-SPECIFIC SERINE_THREONINE PROTEIN KINASE"/>
    <property type="match status" value="1"/>
</dbReference>
<keyword evidence="12" id="KW-0067">ATP-binding</keyword>
<keyword evidence="7" id="KW-0732">Signal</keyword>
<dbReference type="SMART" id="SM00564">
    <property type="entry name" value="PQQ"/>
    <property type="match status" value="2"/>
</dbReference>
<dbReference type="GO" id="GO:1990604">
    <property type="term" value="C:IRE1-TRAF2-ASK1 complex"/>
    <property type="evidence" value="ECO:0007669"/>
    <property type="project" value="TreeGrafter"/>
</dbReference>
<evidence type="ECO:0000256" key="9">
    <source>
        <dbReference type="ARBA" id="ARBA00022771"/>
    </source>
</evidence>
<evidence type="ECO:0000256" key="12">
    <source>
        <dbReference type="ARBA" id="ARBA00022840"/>
    </source>
</evidence>
<evidence type="ECO:0000256" key="10">
    <source>
        <dbReference type="ARBA" id="ARBA00022777"/>
    </source>
</evidence>
<feature type="zinc finger region" description="C3H1-type" evidence="15">
    <location>
        <begin position="1226"/>
        <end position="1254"/>
    </location>
</feature>
<keyword evidence="9 15" id="KW-0863">Zinc-finger</keyword>
<keyword evidence="11 15" id="KW-0862">Zinc</keyword>
<feature type="domain" description="C3H1-type" evidence="19">
    <location>
        <begin position="1226"/>
        <end position="1254"/>
    </location>
</feature>
<accession>A0A7S2X1K3</accession>
<evidence type="ECO:0000259" key="20">
    <source>
        <dbReference type="PROSITE" id="PS51392"/>
    </source>
</evidence>
<evidence type="ECO:0000256" key="5">
    <source>
        <dbReference type="ARBA" id="ARBA00022692"/>
    </source>
</evidence>
<comment type="subcellular location">
    <subcellularLocation>
        <location evidence="1">Membrane</location>
        <topology evidence="1">Single-pass type I membrane protein</topology>
    </subcellularLocation>
</comment>
<dbReference type="Pfam" id="PF00642">
    <property type="entry name" value="zf-CCCH"/>
    <property type="match status" value="2"/>
</dbReference>
<feature type="transmembrane region" description="Helical" evidence="17">
    <location>
        <begin position="533"/>
        <end position="556"/>
    </location>
</feature>
<feature type="compositionally biased region" description="Polar residues" evidence="16">
    <location>
        <begin position="50"/>
        <end position="59"/>
    </location>
</feature>
<evidence type="ECO:0000313" key="21">
    <source>
        <dbReference type="EMBL" id="CAD9718729.1"/>
    </source>
</evidence>
<dbReference type="GO" id="GO:0051082">
    <property type="term" value="F:unfolded protein binding"/>
    <property type="evidence" value="ECO:0007669"/>
    <property type="project" value="TreeGrafter"/>
</dbReference>